<dbReference type="GO" id="GO:0046872">
    <property type="term" value="F:metal ion binding"/>
    <property type="evidence" value="ECO:0007669"/>
    <property type="project" value="UniProtKB-UniRule"/>
</dbReference>
<dbReference type="Gene3D" id="1.10.420.10">
    <property type="entry name" value="Peroxidase, domain 2"/>
    <property type="match status" value="1"/>
</dbReference>
<evidence type="ECO:0000256" key="5">
    <source>
        <dbReference type="ARBA" id="ARBA00023002"/>
    </source>
</evidence>
<keyword evidence="5 12" id="KW-0560">Oxidoreductase</keyword>
<evidence type="ECO:0000256" key="12">
    <source>
        <dbReference type="RuleBase" id="RU363051"/>
    </source>
</evidence>
<keyword evidence="9 12" id="KW-0106">Calcium</keyword>
<evidence type="ECO:0000256" key="2">
    <source>
        <dbReference type="ARBA" id="ARBA00022559"/>
    </source>
</evidence>
<evidence type="ECO:0000256" key="8">
    <source>
        <dbReference type="PIRSR" id="PIRSR601621-1"/>
    </source>
</evidence>
<dbReference type="GO" id="GO:0000302">
    <property type="term" value="P:response to reactive oxygen species"/>
    <property type="evidence" value="ECO:0007669"/>
    <property type="project" value="TreeGrafter"/>
</dbReference>
<evidence type="ECO:0000256" key="6">
    <source>
        <dbReference type="ARBA" id="ARBA00023004"/>
    </source>
</evidence>
<feature type="binding site" description="axial binding residue" evidence="9">
    <location>
        <position position="273"/>
    </location>
    <ligand>
        <name>heme b</name>
        <dbReference type="ChEBI" id="CHEBI:60344"/>
    </ligand>
    <ligandPart>
        <name>Fe</name>
        <dbReference type="ChEBI" id="CHEBI:18248"/>
    </ligandPart>
</feature>
<dbReference type="InterPro" id="IPR001621">
    <property type="entry name" value="Ligninase"/>
</dbReference>
<dbReference type="FunFam" id="1.10.520.10:FF:000021">
    <property type="entry name" value="Peroxidase"/>
    <property type="match status" value="1"/>
</dbReference>
<comment type="cofactor">
    <cofactor evidence="9 12">
        <name>Ca(2+)</name>
        <dbReference type="ChEBI" id="CHEBI:29108"/>
    </cofactor>
    <text evidence="9 12">Binds 2 calcium ions per subunit.</text>
</comment>
<dbReference type="GO" id="GO:0042744">
    <property type="term" value="P:hydrogen peroxide catabolic process"/>
    <property type="evidence" value="ECO:0007669"/>
    <property type="project" value="TreeGrafter"/>
</dbReference>
<organism evidence="14 15">
    <name type="scientific">Cladosporium halotolerans</name>
    <dbReference type="NCBI Taxonomy" id="1052096"/>
    <lineage>
        <taxon>Eukaryota</taxon>
        <taxon>Fungi</taxon>
        <taxon>Dikarya</taxon>
        <taxon>Ascomycota</taxon>
        <taxon>Pezizomycotina</taxon>
        <taxon>Dothideomycetes</taxon>
        <taxon>Dothideomycetidae</taxon>
        <taxon>Cladosporiales</taxon>
        <taxon>Cladosporiaceae</taxon>
        <taxon>Cladosporium</taxon>
    </lineage>
</organism>
<sequence length="394" mass="42853">MRLSIAACLLAAAAVQRAVARPTPEAILEALARRQVEAEDGEEIDEMEPDIPELEEADEINNRMIGDLRQGATTPVGESIRNILLRTESAEGSNSRYTPPGGVNSAKCKADTCCVWHYVSIAMTAKFTGPTGRCNDWARAAIRLGFHDAGTWSSNLSANGQDFGGADGSIILSGTEINRKENNGLQNIAKQMTKWQKQFGVSMADLIQYGANHAVVTCPLGPRIRSFVGRKDSKAAAPENLLPSATASADSLISLFEDKTISGHELAALLGAHSTSKQRFFDPSRANAPQDGTPGVWDIRYYNQTLESVGVPKRVLRIPSDVVLAQHPSMSNEWTKFRMPNGVGQKHWNEDYAEAYTRLSLLGVNNINSLTECTKTLPRPRPDFKGALTLFIDG</sequence>
<feature type="site" description="Transition state stabilizer" evidence="10">
    <location>
        <position position="143"/>
    </location>
</feature>
<dbReference type="Proteomes" id="UP000803884">
    <property type="component" value="Unassembled WGS sequence"/>
</dbReference>
<dbReference type="GO" id="GO:0004601">
    <property type="term" value="F:peroxidase activity"/>
    <property type="evidence" value="ECO:0007669"/>
    <property type="project" value="UniProtKB-KW"/>
</dbReference>
<reference evidence="14 15" key="1">
    <citation type="journal article" date="2020" name="Microbiol. Resour. Announc.">
        <title>Draft Genome Sequence of a Cladosporium Species Isolated from the Mesophotic Ascidian Didemnum maculosum.</title>
        <authorList>
            <person name="Gioti A."/>
            <person name="Siaperas R."/>
            <person name="Nikolaivits E."/>
            <person name="Le Goff G."/>
            <person name="Ouazzani J."/>
            <person name="Kotoulas G."/>
            <person name="Topakas E."/>
        </authorList>
    </citation>
    <scope>NUCLEOTIDE SEQUENCE [LARGE SCALE GENOMIC DNA]</scope>
    <source>
        <strain evidence="14 15">TM138-S3</strain>
    </source>
</reference>
<keyword evidence="15" id="KW-1185">Reference proteome</keyword>
<evidence type="ECO:0000259" key="13">
    <source>
        <dbReference type="PROSITE" id="PS50873"/>
    </source>
</evidence>
<evidence type="ECO:0000313" key="14">
    <source>
        <dbReference type="EMBL" id="KAL1582850.1"/>
    </source>
</evidence>
<dbReference type="EMBL" id="JAAQHG020000043">
    <property type="protein sequence ID" value="KAL1582850.1"/>
    <property type="molecule type" value="Genomic_DNA"/>
</dbReference>
<feature type="binding site" evidence="9">
    <location>
        <position position="274"/>
    </location>
    <ligand>
        <name>Ca(2+)</name>
        <dbReference type="ChEBI" id="CHEBI:29108"/>
        <label>2</label>
    </ligand>
</feature>
<keyword evidence="3 9" id="KW-0349">Heme</keyword>
<feature type="domain" description="Plant heme peroxidase family profile" evidence="13">
    <location>
        <begin position="138"/>
        <end position="274"/>
    </location>
</feature>
<feature type="disulfide bond" evidence="11">
    <location>
        <begin position="113"/>
        <end position="373"/>
    </location>
</feature>
<evidence type="ECO:0000256" key="10">
    <source>
        <dbReference type="PIRSR" id="PIRSR601621-3"/>
    </source>
</evidence>
<dbReference type="AlphaFoldDB" id="A0AB34KHR3"/>
<feature type="binding site" evidence="9">
    <location>
        <position position="298"/>
    </location>
    <ligand>
        <name>Ca(2+)</name>
        <dbReference type="ChEBI" id="CHEBI:29108"/>
        <label>2</label>
    </ligand>
</feature>
<comment type="caution">
    <text evidence="14">The sequence shown here is derived from an EMBL/GenBank/DDBJ whole genome shotgun (WGS) entry which is preliminary data.</text>
</comment>
<dbReference type="GeneID" id="96010082"/>
<evidence type="ECO:0000313" key="15">
    <source>
        <dbReference type="Proteomes" id="UP000803884"/>
    </source>
</evidence>
<dbReference type="InterPro" id="IPR010255">
    <property type="entry name" value="Haem_peroxidase_sf"/>
</dbReference>
<feature type="binding site" evidence="9">
    <location>
        <position position="148"/>
    </location>
    <ligand>
        <name>Ca(2+)</name>
        <dbReference type="ChEBI" id="CHEBI:29108"/>
        <label>1</label>
    </ligand>
</feature>
<dbReference type="GO" id="GO:0020037">
    <property type="term" value="F:heme binding"/>
    <property type="evidence" value="ECO:0007669"/>
    <property type="project" value="UniProtKB-UniRule"/>
</dbReference>
<dbReference type="InterPro" id="IPR002016">
    <property type="entry name" value="Haem_peroxidase"/>
</dbReference>
<evidence type="ECO:0000256" key="3">
    <source>
        <dbReference type="ARBA" id="ARBA00022617"/>
    </source>
</evidence>
<dbReference type="SUPFAM" id="SSF48113">
    <property type="entry name" value="Heme-dependent peroxidases"/>
    <property type="match status" value="1"/>
</dbReference>
<keyword evidence="7" id="KW-0325">Glycoprotein</keyword>
<feature type="binding site" evidence="9">
    <location>
        <position position="291"/>
    </location>
    <ligand>
        <name>Ca(2+)</name>
        <dbReference type="ChEBI" id="CHEBI:29108"/>
        <label>2</label>
    </ligand>
</feature>
<proteinExistence type="inferred from homology"/>
<evidence type="ECO:0000256" key="9">
    <source>
        <dbReference type="PIRSR" id="PIRSR601621-2"/>
    </source>
</evidence>
<evidence type="ECO:0000256" key="1">
    <source>
        <dbReference type="ARBA" id="ARBA00006089"/>
    </source>
</evidence>
<dbReference type="PANTHER" id="PTHR31356">
    <property type="entry name" value="THYLAKOID LUMENAL 29 KDA PROTEIN, CHLOROPLASTIC-RELATED"/>
    <property type="match status" value="1"/>
</dbReference>
<evidence type="ECO:0000256" key="11">
    <source>
        <dbReference type="PIRSR" id="PIRSR601621-4"/>
    </source>
</evidence>
<dbReference type="PROSITE" id="PS50873">
    <property type="entry name" value="PEROXIDASE_4"/>
    <property type="match status" value="1"/>
</dbReference>
<name>A0AB34KHR3_9PEZI</name>
<keyword evidence="11" id="KW-1015">Disulfide bond</keyword>
<keyword evidence="4 9" id="KW-0479">Metal-binding</keyword>
<dbReference type="InterPro" id="IPR019794">
    <property type="entry name" value="Peroxidases_AS"/>
</dbReference>
<evidence type="ECO:0000256" key="4">
    <source>
        <dbReference type="ARBA" id="ARBA00022723"/>
    </source>
</evidence>
<dbReference type="PRINTS" id="PR00462">
    <property type="entry name" value="LIGNINASE"/>
</dbReference>
<feature type="active site" description="Proton acceptor" evidence="8">
    <location>
        <position position="147"/>
    </location>
</feature>
<comment type="similarity">
    <text evidence="1 12">Belongs to the peroxidase family. Ligninase subfamily.</text>
</comment>
<feature type="binding site" evidence="9">
    <location>
        <position position="293"/>
    </location>
    <ligand>
        <name>Ca(2+)</name>
        <dbReference type="ChEBI" id="CHEBI:29108"/>
        <label>2</label>
    </ligand>
</feature>
<dbReference type="InterPro" id="IPR044831">
    <property type="entry name" value="Ccp1-like"/>
</dbReference>
<dbReference type="Pfam" id="PF00141">
    <property type="entry name" value="peroxidase"/>
    <property type="match status" value="1"/>
</dbReference>
<keyword evidence="2 12" id="KW-0575">Peroxidase</keyword>
<dbReference type="PROSITE" id="PS00436">
    <property type="entry name" value="PEROXIDASE_2"/>
    <property type="match status" value="1"/>
</dbReference>
<dbReference type="PRINTS" id="PR00458">
    <property type="entry name" value="PEROXIDASE"/>
</dbReference>
<feature type="signal peptide" evidence="12">
    <location>
        <begin position="1"/>
        <end position="20"/>
    </location>
</feature>
<feature type="chain" id="PRO_5044048675" description="Peroxidase" evidence="12">
    <location>
        <begin position="21"/>
        <end position="394"/>
    </location>
</feature>
<feature type="disulfide bond" evidence="11">
    <location>
        <begin position="134"/>
        <end position="218"/>
    </location>
</feature>
<dbReference type="GO" id="GO:0034599">
    <property type="term" value="P:cellular response to oxidative stress"/>
    <property type="evidence" value="ECO:0007669"/>
    <property type="project" value="InterPro"/>
</dbReference>
<feature type="binding site" evidence="9">
    <location>
        <position position="167"/>
    </location>
    <ligand>
        <name>Ca(2+)</name>
        <dbReference type="ChEBI" id="CHEBI:29108"/>
        <label>1</label>
    </ligand>
</feature>
<comment type="cofactor">
    <cofactor evidence="9">
        <name>heme b</name>
        <dbReference type="ChEBI" id="CHEBI:60344"/>
    </cofactor>
    <text evidence="9">Binds 1 heme b (iron(II)-protoporphyrin IX) group per subunit.</text>
</comment>
<dbReference type="PANTHER" id="PTHR31356:SF66">
    <property type="entry name" value="CATALASE-PEROXIDASE"/>
    <property type="match status" value="1"/>
</dbReference>
<keyword evidence="6 9" id="KW-0408">Iron</keyword>
<dbReference type="Gene3D" id="1.10.520.10">
    <property type="match status" value="1"/>
</dbReference>
<keyword evidence="12" id="KW-0732">Signal</keyword>
<dbReference type="EC" id="1.11.1.-" evidence="12"/>
<dbReference type="RefSeq" id="XP_069225957.1">
    <property type="nucleotide sequence ID" value="XM_069377244.1"/>
</dbReference>
<evidence type="ECO:0000256" key="7">
    <source>
        <dbReference type="ARBA" id="ARBA00023180"/>
    </source>
</evidence>
<feature type="binding site" evidence="9">
    <location>
        <position position="169"/>
    </location>
    <ligand>
        <name>Ca(2+)</name>
        <dbReference type="ChEBI" id="CHEBI:29108"/>
        <label>1</label>
    </ligand>
</feature>
<gene>
    <name evidence="14" type="ORF">WHR41_08640</name>
</gene>
<accession>A0AB34KHR3</accession>
<protein>
    <recommendedName>
        <fullName evidence="12">Peroxidase</fullName>
        <ecNumber evidence="12">1.11.1.-</ecNumber>
    </recommendedName>
</protein>